<reference evidence="6 7" key="1">
    <citation type="submission" date="2019-06" db="EMBL/GenBank/DDBJ databases">
        <title>Sulfurimonas gotlandica sp. nov., a chemoautotrophic and psychrotolerant epsilonproteobacterium isolated from a pelagic redoxcline, and an emended description of the genus Sulfurimonas.</title>
        <authorList>
            <person name="Wang S."/>
            <person name="Jiang L."/>
            <person name="Shao Z."/>
        </authorList>
    </citation>
    <scope>NUCLEOTIDE SEQUENCE [LARGE SCALE GENOMIC DNA]</scope>
    <source>
        <strain evidence="6 7">B2</strain>
    </source>
</reference>
<dbReference type="PANTHER" id="PTHR32089">
    <property type="entry name" value="METHYL-ACCEPTING CHEMOTAXIS PROTEIN MCPB"/>
    <property type="match status" value="1"/>
</dbReference>
<dbReference type="AlphaFoldDB" id="A0A7M1AXH0"/>
<dbReference type="Pfam" id="PF00015">
    <property type="entry name" value="MCPsignal"/>
    <property type="match status" value="1"/>
</dbReference>
<accession>A0A7M1AXH0</accession>
<evidence type="ECO:0000256" key="1">
    <source>
        <dbReference type="ARBA" id="ARBA00023224"/>
    </source>
</evidence>
<evidence type="ECO:0000256" key="4">
    <source>
        <dbReference type="SAM" id="Phobius"/>
    </source>
</evidence>
<dbReference type="GO" id="GO:0004888">
    <property type="term" value="F:transmembrane signaling receptor activity"/>
    <property type="evidence" value="ECO:0007669"/>
    <property type="project" value="InterPro"/>
</dbReference>
<evidence type="ECO:0000313" key="6">
    <source>
        <dbReference type="EMBL" id="QOP42140.1"/>
    </source>
</evidence>
<keyword evidence="4" id="KW-0472">Membrane</keyword>
<dbReference type="PANTHER" id="PTHR32089:SF112">
    <property type="entry name" value="LYSOZYME-LIKE PROTEIN-RELATED"/>
    <property type="match status" value="1"/>
</dbReference>
<protein>
    <submittedName>
        <fullName evidence="6">Chemotaxis protein</fullName>
    </submittedName>
</protein>
<dbReference type="Gene3D" id="1.10.287.950">
    <property type="entry name" value="Methyl-accepting chemotaxis protein"/>
    <property type="match status" value="1"/>
</dbReference>
<dbReference type="KEGG" id="smax:FJR03_10465"/>
<proteinExistence type="inferred from homology"/>
<dbReference type="SUPFAM" id="SSF58104">
    <property type="entry name" value="Methyl-accepting chemotaxis protein (MCP) signaling domain"/>
    <property type="match status" value="1"/>
</dbReference>
<evidence type="ECO:0000259" key="5">
    <source>
        <dbReference type="PROSITE" id="PS50111"/>
    </source>
</evidence>
<organism evidence="6 7">
    <name type="scientific">Sulfurimonas marina</name>
    <dbReference type="NCBI Taxonomy" id="2590551"/>
    <lineage>
        <taxon>Bacteria</taxon>
        <taxon>Pseudomonadati</taxon>
        <taxon>Campylobacterota</taxon>
        <taxon>Epsilonproteobacteria</taxon>
        <taxon>Campylobacterales</taxon>
        <taxon>Sulfurimonadaceae</taxon>
        <taxon>Sulfurimonas</taxon>
    </lineage>
</organism>
<dbReference type="PRINTS" id="PR00260">
    <property type="entry name" value="CHEMTRNSDUCR"/>
</dbReference>
<keyword evidence="7" id="KW-1185">Reference proteome</keyword>
<sequence length="476" mass="53076">MPNVSSLTKIQYANIISLAIFTVALVIEIYHYGFDVLRVVNIANFALAWFMFINIRKVQSNIRLFSSAMSDTESGVLNKNIEDYNDGGELEELRKKFNSLSKQLNLFVTSVSASITQASSKASYPHIDEQNFKGQFLENVNITNQAIANMKADTTHIENSELNAHISNIGQGVVGELVLLQGDLSKSLQSLDKIVEVSKLTEDSVEASNVAINDVSNNLHSLIQGVHDSSQKIDELNQKTSDINSIVDLIKDIADQTNLLALNAAIEAARAGEHGRGFAVVADEVRQLAERTQKATSEISISIQTFQQDASDLQEGSTSMIETTKVSSETIDNFTSILNGFKNDAKTASTYASNLESMVYVILAKIDHTIYKSNAYSSVFRRERKAEFPSPTSCSLGKWYQGFAQEKFGHTDSYRAIDIPHKEIHRLVDKNISYVYPDNKVLENKDEVIENFKNIEDNSAKLYKLMEEMLDKNLQQ</sequence>
<dbReference type="Proteomes" id="UP000593910">
    <property type="component" value="Chromosome"/>
</dbReference>
<dbReference type="InterPro" id="IPR004090">
    <property type="entry name" value="Chemotax_Me-accpt_rcpt"/>
</dbReference>
<dbReference type="GO" id="GO:0016020">
    <property type="term" value="C:membrane"/>
    <property type="evidence" value="ECO:0007669"/>
    <property type="project" value="InterPro"/>
</dbReference>
<dbReference type="GO" id="GO:0006935">
    <property type="term" value="P:chemotaxis"/>
    <property type="evidence" value="ECO:0007669"/>
    <property type="project" value="InterPro"/>
</dbReference>
<evidence type="ECO:0000256" key="3">
    <source>
        <dbReference type="PROSITE-ProRule" id="PRU00284"/>
    </source>
</evidence>
<dbReference type="EMBL" id="CP041165">
    <property type="protein sequence ID" value="QOP42140.1"/>
    <property type="molecule type" value="Genomic_DNA"/>
</dbReference>
<keyword evidence="1 3" id="KW-0807">Transducer</keyword>
<gene>
    <name evidence="6" type="ORF">FJR03_10465</name>
</gene>
<name>A0A7M1AXH0_9BACT</name>
<dbReference type="InterPro" id="IPR025991">
    <property type="entry name" value="Chemoreceptor_zinc-bind_dom"/>
</dbReference>
<dbReference type="GO" id="GO:0007165">
    <property type="term" value="P:signal transduction"/>
    <property type="evidence" value="ECO:0007669"/>
    <property type="project" value="UniProtKB-KW"/>
</dbReference>
<comment type="similarity">
    <text evidence="2">Belongs to the methyl-accepting chemotaxis (MCP) protein family.</text>
</comment>
<dbReference type="PROSITE" id="PS50111">
    <property type="entry name" value="CHEMOTAXIS_TRANSDUC_2"/>
    <property type="match status" value="1"/>
</dbReference>
<dbReference type="InterPro" id="IPR004089">
    <property type="entry name" value="MCPsignal_dom"/>
</dbReference>
<evidence type="ECO:0000256" key="2">
    <source>
        <dbReference type="ARBA" id="ARBA00029447"/>
    </source>
</evidence>
<feature type="transmembrane region" description="Helical" evidence="4">
    <location>
        <begin position="36"/>
        <end position="55"/>
    </location>
</feature>
<dbReference type="Pfam" id="PF13682">
    <property type="entry name" value="CZB"/>
    <property type="match status" value="1"/>
</dbReference>
<evidence type="ECO:0000313" key="7">
    <source>
        <dbReference type="Proteomes" id="UP000593910"/>
    </source>
</evidence>
<keyword evidence="4" id="KW-1133">Transmembrane helix</keyword>
<dbReference type="SMART" id="SM00283">
    <property type="entry name" value="MA"/>
    <property type="match status" value="1"/>
</dbReference>
<feature type="transmembrane region" description="Helical" evidence="4">
    <location>
        <begin position="12"/>
        <end position="30"/>
    </location>
</feature>
<keyword evidence="4" id="KW-0812">Transmembrane</keyword>
<feature type="domain" description="Methyl-accepting transducer" evidence="5">
    <location>
        <begin position="180"/>
        <end position="377"/>
    </location>
</feature>